<accession>A0A4S8MSV5</accession>
<dbReference type="Proteomes" id="UP000297245">
    <property type="component" value="Unassembled WGS sequence"/>
</dbReference>
<name>A0A4S8MSV5_DENBC</name>
<dbReference type="AlphaFoldDB" id="A0A4S8MSV5"/>
<organism evidence="2 3">
    <name type="scientific">Dendrothele bispora (strain CBS 962.96)</name>
    <dbReference type="NCBI Taxonomy" id="1314807"/>
    <lineage>
        <taxon>Eukaryota</taxon>
        <taxon>Fungi</taxon>
        <taxon>Dikarya</taxon>
        <taxon>Basidiomycota</taxon>
        <taxon>Agaricomycotina</taxon>
        <taxon>Agaricomycetes</taxon>
        <taxon>Agaricomycetidae</taxon>
        <taxon>Agaricales</taxon>
        <taxon>Agaricales incertae sedis</taxon>
        <taxon>Dendrothele</taxon>
    </lineage>
</organism>
<protein>
    <submittedName>
        <fullName evidence="2">Uncharacterized protein</fullName>
    </submittedName>
</protein>
<feature type="compositionally biased region" description="Low complexity" evidence="1">
    <location>
        <begin position="109"/>
        <end position="127"/>
    </location>
</feature>
<feature type="region of interest" description="Disordered" evidence="1">
    <location>
        <begin position="98"/>
        <end position="144"/>
    </location>
</feature>
<dbReference type="OrthoDB" id="5584477at2759"/>
<gene>
    <name evidence="2" type="ORF">K435DRAFT_849233</name>
</gene>
<sequence length="365" mass="41070">MSRHGAKRPDPHPARTSGPQTTFKFCPTTAFAEPAVTPDPSIVYSQTDFGTPVDISSFVEAKKQNVPDKRSWLSCYMKGYMHRDVSPLNIWKIDKGPRQRHPFSTRSVHSLLSTSSDGTHTSTGETSAGCADKSTSSSNRTGSLNDRFANLKVEEDTYWNDLHKALDDQRAAPTRASDKYMRQQDIVTMAMELEEVVRDLEITTDCKAALGNFEVAAEINASYFGPEMHDEEVGANPVFMSTPQKGHGNRFAILTVTAGRHAFVFLDSIVDRYVQQGETSEEEWEALIMGNTDKRDRAADGILYRGTFVEDYNLLLCDLSPLLKDWQRDLHEPLNDDWAVVWKSMKDREKHKPRLASTANPDLYI</sequence>
<feature type="region of interest" description="Disordered" evidence="1">
    <location>
        <begin position="1"/>
        <end position="21"/>
    </location>
</feature>
<evidence type="ECO:0000313" key="3">
    <source>
        <dbReference type="Proteomes" id="UP000297245"/>
    </source>
</evidence>
<proteinExistence type="predicted"/>
<feature type="compositionally biased region" description="Polar residues" evidence="1">
    <location>
        <begin position="133"/>
        <end position="144"/>
    </location>
</feature>
<reference evidence="2 3" key="1">
    <citation type="journal article" date="2019" name="Nat. Ecol. Evol.">
        <title>Megaphylogeny resolves global patterns of mushroom evolution.</title>
        <authorList>
            <person name="Varga T."/>
            <person name="Krizsan K."/>
            <person name="Foldi C."/>
            <person name="Dima B."/>
            <person name="Sanchez-Garcia M."/>
            <person name="Sanchez-Ramirez S."/>
            <person name="Szollosi G.J."/>
            <person name="Szarkandi J.G."/>
            <person name="Papp V."/>
            <person name="Albert L."/>
            <person name="Andreopoulos W."/>
            <person name="Angelini C."/>
            <person name="Antonin V."/>
            <person name="Barry K.W."/>
            <person name="Bougher N.L."/>
            <person name="Buchanan P."/>
            <person name="Buyck B."/>
            <person name="Bense V."/>
            <person name="Catcheside P."/>
            <person name="Chovatia M."/>
            <person name="Cooper J."/>
            <person name="Damon W."/>
            <person name="Desjardin D."/>
            <person name="Finy P."/>
            <person name="Geml J."/>
            <person name="Haridas S."/>
            <person name="Hughes K."/>
            <person name="Justo A."/>
            <person name="Karasinski D."/>
            <person name="Kautmanova I."/>
            <person name="Kiss B."/>
            <person name="Kocsube S."/>
            <person name="Kotiranta H."/>
            <person name="LaButti K.M."/>
            <person name="Lechner B.E."/>
            <person name="Liimatainen K."/>
            <person name="Lipzen A."/>
            <person name="Lukacs Z."/>
            <person name="Mihaltcheva S."/>
            <person name="Morgado L.N."/>
            <person name="Niskanen T."/>
            <person name="Noordeloos M.E."/>
            <person name="Ohm R.A."/>
            <person name="Ortiz-Santana B."/>
            <person name="Ovrebo C."/>
            <person name="Racz N."/>
            <person name="Riley R."/>
            <person name="Savchenko A."/>
            <person name="Shiryaev A."/>
            <person name="Soop K."/>
            <person name="Spirin V."/>
            <person name="Szebenyi C."/>
            <person name="Tomsovsky M."/>
            <person name="Tulloss R.E."/>
            <person name="Uehling J."/>
            <person name="Grigoriev I.V."/>
            <person name="Vagvolgyi C."/>
            <person name="Papp T."/>
            <person name="Martin F.M."/>
            <person name="Miettinen O."/>
            <person name="Hibbett D.S."/>
            <person name="Nagy L.G."/>
        </authorList>
    </citation>
    <scope>NUCLEOTIDE SEQUENCE [LARGE SCALE GENOMIC DNA]</scope>
    <source>
        <strain evidence="2 3">CBS 962.96</strain>
    </source>
</reference>
<evidence type="ECO:0000256" key="1">
    <source>
        <dbReference type="SAM" id="MobiDB-lite"/>
    </source>
</evidence>
<evidence type="ECO:0000313" key="2">
    <source>
        <dbReference type="EMBL" id="THV06135.1"/>
    </source>
</evidence>
<dbReference type="EMBL" id="ML179044">
    <property type="protein sequence ID" value="THV06135.1"/>
    <property type="molecule type" value="Genomic_DNA"/>
</dbReference>
<keyword evidence="3" id="KW-1185">Reference proteome</keyword>